<dbReference type="InterPro" id="IPR015421">
    <property type="entry name" value="PyrdxlP-dep_Trfase_major"/>
</dbReference>
<name>A0ABV6PLY2_9SPHN</name>
<proteinExistence type="inferred from homology"/>
<accession>A0ABV6PLY2</accession>
<comment type="similarity">
    <text evidence="2 6">Belongs to the group II decarboxylase family.</text>
</comment>
<keyword evidence="4 6" id="KW-0663">Pyridoxal phosphate</keyword>
<keyword evidence="8" id="KW-1185">Reference proteome</keyword>
<organism evidence="7 8">
    <name type="scientific">Novosphingobium aquiterrae</name>
    <dbReference type="NCBI Taxonomy" id="624388"/>
    <lineage>
        <taxon>Bacteria</taxon>
        <taxon>Pseudomonadati</taxon>
        <taxon>Pseudomonadota</taxon>
        <taxon>Alphaproteobacteria</taxon>
        <taxon>Sphingomonadales</taxon>
        <taxon>Sphingomonadaceae</taxon>
        <taxon>Novosphingobium</taxon>
    </lineage>
</organism>
<dbReference type="SUPFAM" id="SSF53383">
    <property type="entry name" value="PLP-dependent transferases"/>
    <property type="match status" value="1"/>
</dbReference>
<dbReference type="Gene3D" id="3.90.1150.10">
    <property type="entry name" value="Aspartate Aminotransferase, domain 1"/>
    <property type="match status" value="1"/>
</dbReference>
<evidence type="ECO:0000256" key="4">
    <source>
        <dbReference type="ARBA" id="ARBA00022898"/>
    </source>
</evidence>
<evidence type="ECO:0000313" key="8">
    <source>
        <dbReference type="Proteomes" id="UP001589943"/>
    </source>
</evidence>
<evidence type="ECO:0000256" key="6">
    <source>
        <dbReference type="RuleBase" id="RU000382"/>
    </source>
</evidence>
<dbReference type="PANTHER" id="PTHR11999:SF70">
    <property type="entry name" value="MIP05841P"/>
    <property type="match status" value="1"/>
</dbReference>
<evidence type="ECO:0000256" key="5">
    <source>
        <dbReference type="ARBA" id="ARBA00023239"/>
    </source>
</evidence>
<gene>
    <name evidence="7" type="ORF">ACFFF7_15640</name>
</gene>
<comment type="caution">
    <text evidence="7">The sequence shown here is derived from an EMBL/GenBank/DDBJ whole genome shotgun (WGS) entry which is preliminary data.</text>
</comment>
<evidence type="ECO:0000256" key="1">
    <source>
        <dbReference type="ARBA" id="ARBA00001933"/>
    </source>
</evidence>
<evidence type="ECO:0000256" key="2">
    <source>
        <dbReference type="ARBA" id="ARBA00009533"/>
    </source>
</evidence>
<dbReference type="Proteomes" id="UP001589943">
    <property type="component" value="Unassembled WGS sequence"/>
</dbReference>
<protein>
    <submittedName>
        <fullName evidence="7">Pyridoxal phosphate-dependent decarboxylase family protein</fullName>
    </submittedName>
</protein>
<dbReference type="InterPro" id="IPR015424">
    <property type="entry name" value="PyrdxlP-dep_Trfase"/>
</dbReference>
<comment type="cofactor">
    <cofactor evidence="1 6">
        <name>pyridoxal 5'-phosphate</name>
        <dbReference type="ChEBI" id="CHEBI:597326"/>
    </cofactor>
</comment>
<evidence type="ECO:0000313" key="7">
    <source>
        <dbReference type="EMBL" id="MFC0590839.1"/>
    </source>
</evidence>
<dbReference type="RefSeq" id="WP_379482267.1">
    <property type="nucleotide sequence ID" value="NZ_JBHLTL010000011.1"/>
</dbReference>
<dbReference type="Gene3D" id="3.40.640.10">
    <property type="entry name" value="Type I PLP-dependent aspartate aminotransferase-like (Major domain)"/>
    <property type="match status" value="1"/>
</dbReference>
<dbReference type="InterPro" id="IPR002129">
    <property type="entry name" value="PyrdxlP-dep_de-COase"/>
</dbReference>
<keyword evidence="3" id="KW-0210">Decarboxylase</keyword>
<sequence length="472" mass="50513">MSTNEQDYAALDLAARLATEYRRDMAAADSVPVTGYGEIHARFDGPVPEQGTDALSLIAELDTGARDGLRGIVAPRFYAWVNGSSHLAGVAADWLTSAWGQNGAGIPMSPAAAAVEAVAARWLLELLDLPPESSVGLVSGATIANFVGLAAARGELLLRQGWNVEEDGLYGAPNLRVLIGADAHNTVFSGLRYLGLGEKRVTTIATDSLGRMLPGDLECALKASSDPAIVIGQAGQINTGVSDPFAAIVPLVHAHGGWIHVDGAFGLWARASEKHRHRLDGIEQADSMATDGHKWLQTPYDCGFTIVRHEAAHRRAMDMQASYLTRDNAQFRHPGAYVPELSRRARGFAAWAMMRRLGRSGVATMVDEDIRIAQLMAAGMAAIPGVTVINQPELNQFIVRFGADRGDEAGDRLTQATVDRIQQEAVAFMGTALWRGRLIMRVSVCSIATTERDAQITVDAVRSAWEAVQAAG</sequence>
<keyword evidence="5 6" id="KW-0456">Lyase</keyword>
<dbReference type="InterPro" id="IPR015422">
    <property type="entry name" value="PyrdxlP-dep_Trfase_small"/>
</dbReference>
<evidence type="ECO:0000256" key="3">
    <source>
        <dbReference type="ARBA" id="ARBA00022793"/>
    </source>
</evidence>
<dbReference type="PANTHER" id="PTHR11999">
    <property type="entry name" value="GROUP II PYRIDOXAL-5-PHOSPHATE DECARBOXYLASE"/>
    <property type="match status" value="1"/>
</dbReference>
<dbReference type="EMBL" id="JBHLTL010000011">
    <property type="protein sequence ID" value="MFC0590839.1"/>
    <property type="molecule type" value="Genomic_DNA"/>
</dbReference>
<dbReference type="Pfam" id="PF00282">
    <property type="entry name" value="Pyridoxal_deC"/>
    <property type="match status" value="1"/>
</dbReference>
<reference evidence="7 8" key="1">
    <citation type="submission" date="2024-09" db="EMBL/GenBank/DDBJ databases">
        <authorList>
            <person name="Sun Q."/>
            <person name="Mori K."/>
        </authorList>
    </citation>
    <scope>NUCLEOTIDE SEQUENCE [LARGE SCALE GENOMIC DNA]</scope>
    <source>
        <strain evidence="7 8">NCAIM B.02537</strain>
    </source>
</reference>
<dbReference type="InterPro" id="IPR010977">
    <property type="entry name" value="Aromatic_deC"/>
</dbReference>